<feature type="signal peptide" evidence="1">
    <location>
        <begin position="1"/>
        <end position="19"/>
    </location>
</feature>
<feature type="chain" id="PRO_5004127723" evidence="1">
    <location>
        <begin position="20"/>
        <end position="662"/>
    </location>
</feature>
<dbReference type="Pfam" id="PF06980">
    <property type="entry name" value="DUF1302"/>
    <property type="match status" value="1"/>
</dbReference>
<gene>
    <name evidence="2" type="ORF">C666_16245</name>
</gene>
<keyword evidence="1" id="KW-0732">Signal</keyword>
<name>N6XTA8_THAL4</name>
<evidence type="ECO:0000313" key="2">
    <source>
        <dbReference type="EMBL" id="ENO84971.1"/>
    </source>
</evidence>
<dbReference type="STRING" id="1123367.GCA_000621305_02960"/>
<dbReference type="eggNOG" id="COG3103">
    <property type="taxonomic scope" value="Bacteria"/>
</dbReference>
<sequence length="662" mass="73223">MRRLPALRFAACAAGCALAVPAAAQQLPELGSSTTPWEVDVYYDNHTAFRGKDHTGERVGLSKFRNTLQVEAQKELGDDWAFRGILRGTWDGVYRMNKGQYGESAGGPIMLQSTTPGGYIETPHGAGPINKESVNDLGLTGNAFVSGAGYANSPNEGLRVLGDRLHDTAGGVAFGVPVRPCDKDGRGCRDFGGYGDKKLSELEAPEFNDRLDFIREAYVRKNFALDSGSDLFLKIGKQQVVWGRTDLFRVLDVINPVDYSRNNIYDELQDIRIPMWIAQAEWRMGPSELMQDHNFQIVWNFDKFRPNNLGQCGSPNAILDAGCFFRGMANLWDNGGTVANFANVAPGTLLATNFGPGQIGLRDVHLPDWSLGNTQIGAKFEGITQGGLAFSLNALYYRSQLPSLRGAKRTTNGFTGEYSENNPYLISFDMHFPRVKLLGGSLDFQSEALGAAFRFEGAMSWGEEFANTARPGLYSKNRVWRSVIGVDRPTFIPFLNPHRTTLISAQLFWQHIFDHEYYSTGAKAGQNYLGAVGMPDWKDNVIGTLLVKSFMMNDRLSPELIIARDFKARATTLAPAVEWSVTDNLKLSFGGNFKVGTGARRFDDCRACNPWMPFTAPDGDPDPMTPYSRGLAGFEPLGRFRAGPIGSAMYEDEVYFKLKYQF</sequence>
<dbReference type="Proteomes" id="UP000013232">
    <property type="component" value="Unassembled WGS sequence"/>
</dbReference>
<dbReference type="AlphaFoldDB" id="N6XTA8"/>
<dbReference type="EMBL" id="AMXE01000088">
    <property type="protein sequence ID" value="ENO84971.1"/>
    <property type="molecule type" value="Genomic_DNA"/>
</dbReference>
<comment type="caution">
    <text evidence="2">The sequence shown here is derived from an EMBL/GenBank/DDBJ whole genome shotgun (WGS) entry which is preliminary data.</text>
</comment>
<evidence type="ECO:0000256" key="1">
    <source>
        <dbReference type="SAM" id="SignalP"/>
    </source>
</evidence>
<accession>N6XTA8</accession>
<keyword evidence="3" id="KW-1185">Reference proteome</keyword>
<reference evidence="2 3" key="1">
    <citation type="submission" date="2012-09" db="EMBL/GenBank/DDBJ databases">
        <title>Draft Genome Sequences of 6 Strains from Genus Thauera.</title>
        <authorList>
            <person name="Liu B."/>
            <person name="Shapleigh J.P."/>
            <person name="Frostegard A.H."/>
        </authorList>
    </citation>
    <scope>NUCLEOTIDE SEQUENCE [LARGE SCALE GENOMIC DNA]</scope>
    <source>
        <strain evidence="3">47Lol / DSM 12138</strain>
    </source>
</reference>
<proteinExistence type="predicted"/>
<organism evidence="2 3">
    <name type="scientific">Thauera linaloolentis (strain DSM 12138 / JCM 21573 / CCUG 41526 / CIP 105981 / IAM 15112 / NBRC 102519 / 47Lol)</name>
    <dbReference type="NCBI Taxonomy" id="1123367"/>
    <lineage>
        <taxon>Bacteria</taxon>
        <taxon>Pseudomonadati</taxon>
        <taxon>Pseudomonadota</taxon>
        <taxon>Betaproteobacteria</taxon>
        <taxon>Rhodocyclales</taxon>
        <taxon>Zoogloeaceae</taxon>
        <taxon>Thauera</taxon>
    </lineage>
</organism>
<dbReference type="InterPro" id="IPR010727">
    <property type="entry name" value="DUF1302"/>
</dbReference>
<protein>
    <submittedName>
        <fullName evidence="2">Cox2 cytochrome oxidase subunit 2</fullName>
    </submittedName>
</protein>
<evidence type="ECO:0000313" key="3">
    <source>
        <dbReference type="Proteomes" id="UP000013232"/>
    </source>
</evidence>